<protein>
    <submittedName>
        <fullName evidence="1">Uncharacterized protein</fullName>
    </submittedName>
</protein>
<dbReference type="Proteomes" id="UP000886998">
    <property type="component" value="Unassembled WGS sequence"/>
</dbReference>
<reference evidence="1" key="1">
    <citation type="submission" date="2020-08" db="EMBL/GenBank/DDBJ databases">
        <title>Multicomponent nature underlies the extraordinary mechanical properties of spider dragline silk.</title>
        <authorList>
            <person name="Kono N."/>
            <person name="Nakamura H."/>
            <person name="Mori M."/>
            <person name="Yoshida Y."/>
            <person name="Ohtoshi R."/>
            <person name="Malay A.D."/>
            <person name="Moran D.A.P."/>
            <person name="Tomita M."/>
            <person name="Numata K."/>
            <person name="Arakawa K."/>
        </authorList>
    </citation>
    <scope>NUCLEOTIDE SEQUENCE</scope>
</reference>
<proteinExistence type="predicted"/>
<evidence type="ECO:0000313" key="2">
    <source>
        <dbReference type="Proteomes" id="UP000886998"/>
    </source>
</evidence>
<name>A0A8X7C1D4_9ARAC</name>
<evidence type="ECO:0000313" key="1">
    <source>
        <dbReference type="EMBL" id="GFY53161.1"/>
    </source>
</evidence>
<dbReference type="AlphaFoldDB" id="A0A8X7C1D4"/>
<gene>
    <name evidence="1" type="ORF">TNIN_249361</name>
</gene>
<organism evidence="1 2">
    <name type="scientific">Trichonephila inaurata madagascariensis</name>
    <dbReference type="NCBI Taxonomy" id="2747483"/>
    <lineage>
        <taxon>Eukaryota</taxon>
        <taxon>Metazoa</taxon>
        <taxon>Ecdysozoa</taxon>
        <taxon>Arthropoda</taxon>
        <taxon>Chelicerata</taxon>
        <taxon>Arachnida</taxon>
        <taxon>Araneae</taxon>
        <taxon>Araneomorphae</taxon>
        <taxon>Entelegynae</taxon>
        <taxon>Araneoidea</taxon>
        <taxon>Nephilidae</taxon>
        <taxon>Trichonephila</taxon>
        <taxon>Trichonephila inaurata</taxon>
    </lineage>
</organism>
<sequence>MSVVRLKTLFWEIERRKTSLWSSHTARNRSDSLIYATSAINSSMDVSDRLTPFLCVPQRIERVSECPTHILDPRPEASVCRLKHQSAS</sequence>
<keyword evidence="2" id="KW-1185">Reference proteome</keyword>
<accession>A0A8X7C1D4</accession>
<comment type="caution">
    <text evidence="1">The sequence shown here is derived from an EMBL/GenBank/DDBJ whole genome shotgun (WGS) entry which is preliminary data.</text>
</comment>
<dbReference type="EMBL" id="BMAV01009131">
    <property type="protein sequence ID" value="GFY53161.1"/>
    <property type="molecule type" value="Genomic_DNA"/>
</dbReference>